<reference evidence="1" key="1">
    <citation type="submission" date="2020-06" db="EMBL/GenBank/DDBJ databases">
        <title>Unique genomic features of the anaerobic methanotrophic archaea.</title>
        <authorList>
            <person name="Chadwick G.L."/>
            <person name="Skennerton C.T."/>
            <person name="Laso-Perez R."/>
            <person name="Leu A.O."/>
            <person name="Speth D.R."/>
            <person name="Yu H."/>
            <person name="Morgan-Lang C."/>
            <person name="Hatzenpichler R."/>
            <person name="Goudeau D."/>
            <person name="Malmstrom R."/>
            <person name="Brazelton W.J."/>
            <person name="Woyke T."/>
            <person name="Hallam S.J."/>
            <person name="Tyson G.W."/>
            <person name="Wegener G."/>
            <person name="Boetius A."/>
            <person name="Orphan V."/>
        </authorList>
    </citation>
    <scope>NUCLEOTIDE SEQUENCE</scope>
</reference>
<protein>
    <submittedName>
        <fullName evidence="1">Uncharacterized protein</fullName>
    </submittedName>
</protein>
<evidence type="ECO:0000313" key="1">
    <source>
        <dbReference type="EMBL" id="QNO47571.1"/>
    </source>
</evidence>
<organism evidence="1">
    <name type="scientific">Candidatus Methanogaster sp. ANME-2c ERB4</name>
    <dbReference type="NCBI Taxonomy" id="2759911"/>
    <lineage>
        <taxon>Archaea</taxon>
        <taxon>Methanobacteriati</taxon>
        <taxon>Methanobacteriota</taxon>
        <taxon>Stenosarchaea group</taxon>
        <taxon>Methanomicrobia</taxon>
        <taxon>Methanosarcinales</taxon>
        <taxon>ANME-2 cluster</taxon>
        <taxon>Candidatus Methanogasteraceae</taxon>
        <taxon>Candidatus Methanogaster</taxon>
    </lineage>
</organism>
<accession>A0A7G9YHT7</accession>
<sequence>MPAFFTYAGVTDSDHRIHQNQEFLDSGLSGARKVGVDMIWGD</sequence>
<name>A0A7G9YHT7_9EURY</name>
<dbReference type="EMBL" id="MT631265">
    <property type="protein sequence ID" value="QNO47571.1"/>
    <property type="molecule type" value="Genomic_DNA"/>
</dbReference>
<gene>
    <name evidence="1" type="ORF">GGGHDLIA_00061</name>
</gene>
<dbReference type="AlphaFoldDB" id="A0A7G9YHT7"/>
<proteinExistence type="predicted"/>